<evidence type="ECO:0000313" key="9">
    <source>
        <dbReference type="Proteomes" id="UP000466906"/>
    </source>
</evidence>
<keyword evidence="9" id="KW-1185">Reference proteome</keyword>
<dbReference type="GO" id="GO:0051538">
    <property type="term" value="F:3 iron, 4 sulfur cluster binding"/>
    <property type="evidence" value="ECO:0007669"/>
    <property type="project" value="UniProtKB-KW"/>
</dbReference>
<keyword evidence="5" id="KW-0408">Iron</keyword>
<dbReference type="KEGG" id="malv:MALV_43150"/>
<evidence type="ECO:0000256" key="2">
    <source>
        <dbReference type="ARBA" id="ARBA00022448"/>
    </source>
</evidence>
<dbReference type="RefSeq" id="WP_163667312.1">
    <property type="nucleotide sequence ID" value="NZ_AP022565.1"/>
</dbReference>
<dbReference type="EMBL" id="AP022565">
    <property type="protein sequence ID" value="BBX29190.1"/>
    <property type="molecule type" value="Genomic_DNA"/>
</dbReference>
<name>A0A6N4UWC1_9MYCO</name>
<protein>
    <submittedName>
        <fullName evidence="8">Ferredoxin</fullName>
    </submittedName>
</protein>
<proteinExistence type="predicted"/>
<dbReference type="Proteomes" id="UP000466906">
    <property type="component" value="Chromosome"/>
</dbReference>
<reference evidence="8 9" key="1">
    <citation type="journal article" date="2019" name="Emerg. Microbes Infect.">
        <title>Comprehensive subspecies identification of 175 nontuberculous mycobacteria species based on 7547 genomic profiles.</title>
        <authorList>
            <person name="Matsumoto Y."/>
            <person name="Kinjo T."/>
            <person name="Motooka D."/>
            <person name="Nabeya D."/>
            <person name="Jung N."/>
            <person name="Uechi K."/>
            <person name="Horii T."/>
            <person name="Iida T."/>
            <person name="Fujita J."/>
            <person name="Nakamura S."/>
        </authorList>
    </citation>
    <scope>NUCLEOTIDE SEQUENCE [LARGE SCALE GENOMIC DNA]</scope>
    <source>
        <strain evidence="8 9">JCM 12272</strain>
    </source>
</reference>
<keyword evidence="4" id="KW-0249">Electron transport</keyword>
<evidence type="ECO:0000256" key="6">
    <source>
        <dbReference type="ARBA" id="ARBA00023014"/>
    </source>
</evidence>
<keyword evidence="6" id="KW-0411">Iron-sulfur</keyword>
<dbReference type="PANTHER" id="PTHR36923:SF3">
    <property type="entry name" value="FERREDOXIN"/>
    <property type="match status" value="1"/>
</dbReference>
<dbReference type="PANTHER" id="PTHR36923">
    <property type="entry name" value="FERREDOXIN"/>
    <property type="match status" value="1"/>
</dbReference>
<organism evidence="8 9">
    <name type="scientific">Mycolicibacterium alvei</name>
    <dbReference type="NCBI Taxonomy" id="67081"/>
    <lineage>
        <taxon>Bacteria</taxon>
        <taxon>Bacillati</taxon>
        <taxon>Actinomycetota</taxon>
        <taxon>Actinomycetes</taxon>
        <taxon>Mycobacteriales</taxon>
        <taxon>Mycobacteriaceae</taxon>
        <taxon>Mycolicibacterium</taxon>
    </lineage>
</organism>
<accession>A0A6N4UWC1</accession>
<evidence type="ECO:0000256" key="3">
    <source>
        <dbReference type="ARBA" id="ARBA00022723"/>
    </source>
</evidence>
<dbReference type="Gene3D" id="3.30.70.20">
    <property type="match status" value="1"/>
</dbReference>
<keyword evidence="3" id="KW-0479">Metal-binding</keyword>
<evidence type="ECO:0000256" key="1">
    <source>
        <dbReference type="ARBA" id="ARBA00001927"/>
    </source>
</evidence>
<dbReference type="Pfam" id="PF13459">
    <property type="entry name" value="Fer4_15"/>
    <property type="match status" value="1"/>
</dbReference>
<evidence type="ECO:0000256" key="7">
    <source>
        <dbReference type="ARBA" id="ARBA00023291"/>
    </source>
</evidence>
<dbReference type="AlphaFoldDB" id="A0A6N4UWC1"/>
<dbReference type="InterPro" id="IPR051269">
    <property type="entry name" value="Fe-S_cluster_ET"/>
</dbReference>
<dbReference type="GO" id="GO:0046872">
    <property type="term" value="F:metal ion binding"/>
    <property type="evidence" value="ECO:0007669"/>
    <property type="project" value="UniProtKB-KW"/>
</dbReference>
<comment type="cofactor">
    <cofactor evidence="1">
        <name>[3Fe-4S] cluster</name>
        <dbReference type="ChEBI" id="CHEBI:21137"/>
    </cofactor>
</comment>
<keyword evidence="2" id="KW-0813">Transport</keyword>
<dbReference type="SUPFAM" id="SSF54862">
    <property type="entry name" value="4Fe-4S ferredoxins"/>
    <property type="match status" value="1"/>
</dbReference>
<gene>
    <name evidence="8" type="ORF">MALV_43150</name>
</gene>
<sequence length="63" mass="6890">MRVQVDRDRCEGNAVCVGIAPDLFDLDDDDYAVVKSDPVPADQEALAEQSIAECPRAALIRKD</sequence>
<keyword evidence="7" id="KW-0003">3Fe-4S</keyword>
<evidence type="ECO:0000313" key="8">
    <source>
        <dbReference type="EMBL" id="BBX29190.1"/>
    </source>
</evidence>
<evidence type="ECO:0000256" key="5">
    <source>
        <dbReference type="ARBA" id="ARBA00023004"/>
    </source>
</evidence>
<evidence type="ECO:0000256" key="4">
    <source>
        <dbReference type="ARBA" id="ARBA00022982"/>
    </source>
</evidence>